<dbReference type="PIRSF" id="PIRSF035652">
    <property type="entry name" value="CHP02436"/>
    <property type="match status" value="1"/>
</dbReference>
<accession>F2LUY4</accession>
<organism evidence="1 2">
    <name type="scientific">Hippea maritima (strain ATCC 700847 / DSM 10411 / MH2)</name>
    <dbReference type="NCBI Taxonomy" id="760142"/>
    <lineage>
        <taxon>Bacteria</taxon>
        <taxon>Pseudomonadati</taxon>
        <taxon>Campylobacterota</taxon>
        <taxon>Desulfurellia</taxon>
        <taxon>Desulfurellales</taxon>
        <taxon>Hippeaceae</taxon>
        <taxon>Hippea</taxon>
    </lineage>
</organism>
<dbReference type="EMBL" id="CP002606">
    <property type="protein sequence ID" value="AEA34653.1"/>
    <property type="molecule type" value="Genomic_DNA"/>
</dbReference>
<dbReference type="KEGG" id="hmr:Hipma_1716"/>
<sequence>MKEENLIKEKTYNFALKIIELYKFLNFEKKEFVLSKQILRSGTSIGANVKEAQAAQSKKDFLSKLSIASKEARETFYWLRLLNDSGYIENYSSKDLLFREINSIINILTKIIKNINGEQK</sequence>
<dbReference type="Pfam" id="PF05635">
    <property type="entry name" value="23S_rRNA_IVP"/>
    <property type="match status" value="1"/>
</dbReference>
<dbReference type="eggNOG" id="ENOG5032RWC">
    <property type="taxonomic scope" value="Bacteria"/>
</dbReference>
<dbReference type="AlphaFoldDB" id="F2LUY4"/>
<reference evidence="2" key="2">
    <citation type="submission" date="2011-03" db="EMBL/GenBank/DDBJ databases">
        <title>The complete genome of Hippea maritima DSM 10411.</title>
        <authorList>
            <consortium name="US DOE Joint Genome Institute (JGI-PGF)"/>
            <person name="Lucas S."/>
            <person name="Copeland A."/>
            <person name="Lapidus A."/>
            <person name="Bruce D."/>
            <person name="Goodwin L."/>
            <person name="Pitluck S."/>
            <person name="Peters L."/>
            <person name="Kyrpides N."/>
            <person name="Mavromatis K."/>
            <person name="Pagani I."/>
            <person name="Ivanova N."/>
            <person name="Mikhailova N."/>
            <person name="Lu M."/>
            <person name="Detter J.C."/>
            <person name="Tapia R."/>
            <person name="Han C."/>
            <person name="Land M."/>
            <person name="Hauser L."/>
            <person name="Markowitz V."/>
            <person name="Cheng J.-F."/>
            <person name="Hugenholtz P."/>
            <person name="Woyke T."/>
            <person name="Wu D."/>
            <person name="Spring S."/>
            <person name="Schroeder M."/>
            <person name="Brambilla E."/>
            <person name="Klenk H.-P."/>
            <person name="Eisen J.A."/>
        </authorList>
    </citation>
    <scope>NUCLEOTIDE SEQUENCE [LARGE SCALE GENOMIC DNA]</scope>
    <source>
        <strain evidence="2">ATCC 700847 / DSM 10411 / MH2</strain>
    </source>
</reference>
<dbReference type="InParanoid" id="F2LUY4"/>
<dbReference type="RefSeq" id="WP_013682674.1">
    <property type="nucleotide sequence ID" value="NC_015318.1"/>
</dbReference>
<evidence type="ECO:0000313" key="1">
    <source>
        <dbReference type="EMBL" id="AEA34653.1"/>
    </source>
</evidence>
<dbReference type="NCBIfam" id="TIGR02436">
    <property type="entry name" value="four helix bundle protein"/>
    <property type="match status" value="1"/>
</dbReference>
<protein>
    <submittedName>
        <fullName evidence="1">CHP02436-containing protein</fullName>
    </submittedName>
</protein>
<dbReference type="Proteomes" id="UP000008139">
    <property type="component" value="Chromosome"/>
</dbReference>
<dbReference type="Gene3D" id="1.20.1440.60">
    <property type="entry name" value="23S rRNA-intervening sequence"/>
    <property type="match status" value="1"/>
</dbReference>
<dbReference type="PANTHER" id="PTHR38471:SF2">
    <property type="entry name" value="FOUR HELIX BUNDLE PROTEIN"/>
    <property type="match status" value="1"/>
</dbReference>
<keyword evidence="2" id="KW-1185">Reference proteome</keyword>
<evidence type="ECO:0000313" key="2">
    <source>
        <dbReference type="Proteomes" id="UP000008139"/>
    </source>
</evidence>
<proteinExistence type="predicted"/>
<dbReference type="InterPro" id="IPR036583">
    <property type="entry name" value="23S_rRNA_IVS_sf"/>
</dbReference>
<dbReference type="OrthoDB" id="285993at2"/>
<dbReference type="STRING" id="760142.Hipma_1716"/>
<dbReference type="HOGENOM" id="CLU_129874_2_0_7"/>
<dbReference type="InterPro" id="IPR012657">
    <property type="entry name" value="23S_rRNA-intervening_sequence"/>
</dbReference>
<dbReference type="PANTHER" id="PTHR38471">
    <property type="entry name" value="FOUR HELIX BUNDLE PROTEIN"/>
    <property type="match status" value="1"/>
</dbReference>
<reference evidence="1 2" key="1">
    <citation type="journal article" date="2011" name="Stand. Genomic Sci.">
        <title>Complete genome sequence of the thermophilic sulfur-reducer Hippea maritima type strain (MH(2)).</title>
        <authorList>
            <person name="Huntemann M."/>
            <person name="Lu M."/>
            <person name="Nolan M."/>
            <person name="Lapidus A."/>
            <person name="Lucas S."/>
            <person name="Hammon N."/>
            <person name="Deshpande S."/>
            <person name="Cheng J.F."/>
            <person name="Tapia R."/>
            <person name="Han C."/>
            <person name="Goodwin L."/>
            <person name="Pitluck S."/>
            <person name="Liolios K."/>
            <person name="Pagani I."/>
            <person name="Ivanova N."/>
            <person name="Ovchinikova G."/>
            <person name="Pati A."/>
            <person name="Chen A."/>
            <person name="Palaniappan K."/>
            <person name="Land M."/>
            <person name="Hauser L."/>
            <person name="Jeffries C.D."/>
            <person name="Detter J.C."/>
            <person name="Brambilla E.M."/>
            <person name="Rohde M."/>
            <person name="Spring S."/>
            <person name="Goker M."/>
            <person name="Woyke T."/>
            <person name="Bristow J."/>
            <person name="Eisen J.A."/>
            <person name="Markowitz V."/>
            <person name="Hugenholtz P."/>
            <person name="Kyrpides N.C."/>
            <person name="Klenk H.P."/>
            <person name="Mavromatis K."/>
        </authorList>
    </citation>
    <scope>NUCLEOTIDE SEQUENCE [LARGE SCALE GENOMIC DNA]</scope>
    <source>
        <strain evidence="2">ATCC 700847 / DSM 10411 / MH2</strain>
    </source>
</reference>
<dbReference type="SUPFAM" id="SSF158446">
    <property type="entry name" value="IVS-encoded protein-like"/>
    <property type="match status" value="1"/>
</dbReference>
<gene>
    <name evidence="1" type="ordered locus">Hipma_1716</name>
</gene>
<name>F2LUY4_HIPMA</name>